<feature type="transmembrane region" description="Helical" evidence="10">
    <location>
        <begin position="218"/>
        <end position="237"/>
    </location>
</feature>
<protein>
    <recommendedName>
        <fullName evidence="11">G-protein coupled receptors family 1 profile domain-containing protein</fullName>
    </recommendedName>
</protein>
<dbReference type="GO" id="GO:0005886">
    <property type="term" value="C:plasma membrane"/>
    <property type="evidence" value="ECO:0007669"/>
    <property type="project" value="UniProtKB-SubCell"/>
</dbReference>
<feature type="transmembrane region" description="Helical" evidence="10">
    <location>
        <begin position="182"/>
        <end position="206"/>
    </location>
</feature>
<dbReference type="SMART" id="SM01381">
    <property type="entry name" value="7TM_GPCR_Srsx"/>
    <property type="match status" value="1"/>
</dbReference>
<dbReference type="Gene3D" id="1.20.1070.10">
    <property type="entry name" value="Rhodopsin 7-helix transmembrane proteins"/>
    <property type="match status" value="1"/>
</dbReference>
<evidence type="ECO:0000313" key="12">
    <source>
        <dbReference type="EMBL" id="DBA15801.1"/>
    </source>
</evidence>
<evidence type="ECO:0000256" key="7">
    <source>
        <dbReference type="ARBA" id="ARBA00023170"/>
    </source>
</evidence>
<dbReference type="Proteomes" id="UP001181693">
    <property type="component" value="Unassembled WGS sequence"/>
</dbReference>
<feature type="transmembrane region" description="Helical" evidence="10">
    <location>
        <begin position="84"/>
        <end position="103"/>
    </location>
</feature>
<dbReference type="PANTHER" id="PTHR45822:SF10">
    <property type="entry name" value="FREE FATTY ACID RECEPTOR 3"/>
    <property type="match status" value="1"/>
</dbReference>
<dbReference type="GO" id="GO:0071398">
    <property type="term" value="P:cellular response to fatty acid"/>
    <property type="evidence" value="ECO:0007669"/>
    <property type="project" value="TreeGrafter"/>
</dbReference>
<keyword evidence="3 9" id="KW-0812">Transmembrane</keyword>
<dbReference type="CDD" id="cd15170">
    <property type="entry name" value="7tmA_FFAR2_FFAR3"/>
    <property type="match status" value="1"/>
</dbReference>
<proteinExistence type="inferred from homology"/>
<comment type="similarity">
    <text evidence="9">Belongs to the G-protein coupled receptor 1 family.</text>
</comment>
<sequence>MSYFPGSGSLFLFVYIFTFVTGLPLNLAALCTLIKKFRQDVVPVDILLVNLTISDLLLLMFLPFRMLEAASGMEWTMPYELCPLSAFMYFSSIYITSLFLMAISVERYVAIAFPIKYKLLRKTLYSVLACIFIWCIATIHCSIVYIVEHIIPSNATELNNTICYNAFSPSQLKILLPVRLEISVLLFFIPFLITVFCYSNFIKIILSQARLEKKRKMRAICLVVVTLLNFILCFMPYNLSHVVGFFQGTSPHWRVYALLLSTFNASLDPLIFYFSSASFKKAFLELLPESR</sequence>
<feature type="transmembrane region" description="Helical" evidence="10">
    <location>
        <begin position="12"/>
        <end position="34"/>
    </location>
</feature>
<evidence type="ECO:0000256" key="1">
    <source>
        <dbReference type="ARBA" id="ARBA00004651"/>
    </source>
</evidence>
<dbReference type="PROSITE" id="PS50262">
    <property type="entry name" value="G_PROTEIN_RECEP_F1_2"/>
    <property type="match status" value="1"/>
</dbReference>
<evidence type="ECO:0000313" key="13">
    <source>
        <dbReference type="Proteomes" id="UP001181693"/>
    </source>
</evidence>
<evidence type="ECO:0000256" key="8">
    <source>
        <dbReference type="ARBA" id="ARBA00023224"/>
    </source>
</evidence>
<feature type="domain" description="G-protein coupled receptors family 1 profile" evidence="11">
    <location>
        <begin position="25"/>
        <end position="272"/>
    </location>
</feature>
<name>A0AAV2ZV68_PYXAD</name>
<feature type="transmembrane region" description="Helical" evidence="10">
    <location>
        <begin position="124"/>
        <end position="147"/>
    </location>
</feature>
<reference evidence="12" key="1">
    <citation type="thesis" date="2020" institute="ProQuest LLC" country="789 East Eisenhower Parkway, Ann Arbor, MI, USA">
        <title>Comparative Genomics and Chromosome Evolution.</title>
        <authorList>
            <person name="Mudd A.B."/>
        </authorList>
    </citation>
    <scope>NUCLEOTIDE SEQUENCE</scope>
    <source>
        <strain evidence="12">1538</strain>
        <tissue evidence="12">Blood</tissue>
    </source>
</reference>
<dbReference type="EMBL" id="DYDO01000011">
    <property type="protein sequence ID" value="DBA15801.1"/>
    <property type="molecule type" value="Genomic_DNA"/>
</dbReference>
<dbReference type="PROSITE" id="PS00237">
    <property type="entry name" value="G_PROTEIN_RECEP_F1_1"/>
    <property type="match status" value="1"/>
</dbReference>
<keyword evidence="8 9" id="KW-0807">Transducer</keyword>
<dbReference type="AlphaFoldDB" id="A0AAV2ZV68"/>
<keyword evidence="4 10" id="KW-1133">Transmembrane helix</keyword>
<evidence type="ECO:0000256" key="6">
    <source>
        <dbReference type="ARBA" id="ARBA00023136"/>
    </source>
</evidence>
<dbReference type="PRINTS" id="PR01904">
    <property type="entry name" value="GPR40FAMILY"/>
</dbReference>
<dbReference type="PRINTS" id="PR00237">
    <property type="entry name" value="GPCRRHODOPSN"/>
</dbReference>
<evidence type="ECO:0000256" key="4">
    <source>
        <dbReference type="ARBA" id="ARBA00022989"/>
    </source>
</evidence>
<accession>A0AAV2ZV68</accession>
<keyword evidence="6 10" id="KW-0472">Membrane</keyword>
<keyword evidence="7 9" id="KW-0675">Receptor</keyword>
<dbReference type="PANTHER" id="PTHR45822">
    <property type="entry name" value="FREE FATTY ACID RECEPTOR 2-RELATED"/>
    <property type="match status" value="1"/>
</dbReference>
<evidence type="ECO:0000256" key="5">
    <source>
        <dbReference type="ARBA" id="ARBA00023040"/>
    </source>
</evidence>
<gene>
    <name evidence="12" type="ORF">GDO54_003265</name>
</gene>
<evidence type="ECO:0000259" key="11">
    <source>
        <dbReference type="PROSITE" id="PS50262"/>
    </source>
</evidence>
<dbReference type="SUPFAM" id="SSF81321">
    <property type="entry name" value="Family A G protein-coupled receptor-like"/>
    <property type="match status" value="1"/>
</dbReference>
<dbReference type="InterPro" id="IPR017452">
    <property type="entry name" value="GPCR_Rhodpsn_7TM"/>
</dbReference>
<keyword evidence="2" id="KW-1003">Cell membrane</keyword>
<organism evidence="12 13">
    <name type="scientific">Pyxicephalus adspersus</name>
    <name type="common">African bullfrog</name>
    <dbReference type="NCBI Taxonomy" id="30357"/>
    <lineage>
        <taxon>Eukaryota</taxon>
        <taxon>Metazoa</taxon>
        <taxon>Chordata</taxon>
        <taxon>Craniata</taxon>
        <taxon>Vertebrata</taxon>
        <taxon>Euteleostomi</taxon>
        <taxon>Amphibia</taxon>
        <taxon>Batrachia</taxon>
        <taxon>Anura</taxon>
        <taxon>Neobatrachia</taxon>
        <taxon>Ranoidea</taxon>
        <taxon>Pyxicephalidae</taxon>
        <taxon>Pyxicephalinae</taxon>
        <taxon>Pyxicephalus</taxon>
    </lineage>
</organism>
<evidence type="ECO:0000256" key="3">
    <source>
        <dbReference type="ARBA" id="ARBA00022692"/>
    </source>
</evidence>
<keyword evidence="5 9" id="KW-0297">G-protein coupled receptor</keyword>
<dbReference type="Pfam" id="PF00001">
    <property type="entry name" value="7tm_1"/>
    <property type="match status" value="1"/>
</dbReference>
<evidence type="ECO:0000256" key="9">
    <source>
        <dbReference type="RuleBase" id="RU000688"/>
    </source>
</evidence>
<comment type="subcellular location">
    <subcellularLocation>
        <location evidence="1">Cell membrane</location>
        <topology evidence="1">Multi-pass membrane protein</topology>
    </subcellularLocation>
</comment>
<evidence type="ECO:0000256" key="2">
    <source>
        <dbReference type="ARBA" id="ARBA00022475"/>
    </source>
</evidence>
<feature type="transmembrane region" description="Helical" evidence="10">
    <location>
        <begin position="46"/>
        <end position="64"/>
    </location>
</feature>
<comment type="caution">
    <text evidence="12">The sequence shown here is derived from an EMBL/GenBank/DDBJ whole genome shotgun (WGS) entry which is preliminary data.</text>
</comment>
<dbReference type="InterPro" id="IPR013312">
    <property type="entry name" value="GPR40-rel_orph"/>
</dbReference>
<keyword evidence="13" id="KW-1185">Reference proteome</keyword>
<dbReference type="GO" id="GO:0004930">
    <property type="term" value="F:G protein-coupled receptor activity"/>
    <property type="evidence" value="ECO:0007669"/>
    <property type="project" value="UniProtKB-KW"/>
</dbReference>
<feature type="transmembrane region" description="Helical" evidence="10">
    <location>
        <begin position="253"/>
        <end position="274"/>
    </location>
</feature>
<evidence type="ECO:0000256" key="10">
    <source>
        <dbReference type="SAM" id="Phobius"/>
    </source>
</evidence>
<dbReference type="InterPro" id="IPR000276">
    <property type="entry name" value="GPCR_Rhodpsn"/>
</dbReference>